<dbReference type="Proteomes" id="UP000027604">
    <property type="component" value="Chromosome I"/>
</dbReference>
<evidence type="ECO:0000259" key="3">
    <source>
        <dbReference type="PROSITE" id="PS50887"/>
    </source>
</evidence>
<organism evidence="4 5">
    <name type="scientific">Janthinobacterium agaricidamnosum NBRC 102515 = DSM 9628</name>
    <dbReference type="NCBI Taxonomy" id="1349767"/>
    <lineage>
        <taxon>Bacteria</taxon>
        <taxon>Pseudomonadati</taxon>
        <taxon>Pseudomonadota</taxon>
        <taxon>Betaproteobacteria</taxon>
        <taxon>Burkholderiales</taxon>
        <taxon>Oxalobacteraceae</taxon>
        <taxon>Janthinobacterium</taxon>
    </lineage>
</organism>
<dbReference type="PROSITE" id="PS50883">
    <property type="entry name" value="EAL"/>
    <property type="match status" value="1"/>
</dbReference>
<feature type="transmembrane region" description="Helical" evidence="1">
    <location>
        <begin position="288"/>
        <end position="310"/>
    </location>
</feature>
<evidence type="ECO:0000313" key="4">
    <source>
        <dbReference type="EMBL" id="CDG82789.1"/>
    </source>
</evidence>
<dbReference type="CDD" id="cd01949">
    <property type="entry name" value="GGDEF"/>
    <property type="match status" value="1"/>
</dbReference>
<evidence type="ECO:0000313" key="5">
    <source>
        <dbReference type="Proteomes" id="UP000027604"/>
    </source>
</evidence>
<protein>
    <submittedName>
        <fullName evidence="4">Diguanylate cyclase domain protein</fullName>
    </submittedName>
</protein>
<keyword evidence="1" id="KW-1133">Transmembrane helix</keyword>
<keyword evidence="1" id="KW-0812">Transmembrane</keyword>
<accession>W0V1T5</accession>
<dbReference type="InterPro" id="IPR029787">
    <property type="entry name" value="Nucleotide_cyclase"/>
</dbReference>
<dbReference type="AlphaFoldDB" id="W0V1T5"/>
<dbReference type="KEGG" id="jag:GJA_2154"/>
<feature type="domain" description="GGDEF" evidence="3">
    <location>
        <begin position="375"/>
        <end position="508"/>
    </location>
</feature>
<dbReference type="NCBIfam" id="TIGR00254">
    <property type="entry name" value="GGDEF"/>
    <property type="match status" value="1"/>
</dbReference>
<dbReference type="Pfam" id="PF00563">
    <property type="entry name" value="EAL"/>
    <property type="match status" value="1"/>
</dbReference>
<dbReference type="PROSITE" id="PS50887">
    <property type="entry name" value="GGDEF"/>
    <property type="match status" value="1"/>
</dbReference>
<dbReference type="SUPFAM" id="SSF141868">
    <property type="entry name" value="EAL domain-like"/>
    <property type="match status" value="1"/>
</dbReference>
<dbReference type="PANTHER" id="PTHR44757:SF2">
    <property type="entry name" value="BIOFILM ARCHITECTURE MAINTENANCE PROTEIN MBAA"/>
    <property type="match status" value="1"/>
</dbReference>
<feature type="transmembrane region" description="Helical" evidence="1">
    <location>
        <begin position="29"/>
        <end position="48"/>
    </location>
</feature>
<evidence type="ECO:0000259" key="2">
    <source>
        <dbReference type="PROSITE" id="PS50883"/>
    </source>
</evidence>
<dbReference type="STRING" id="1349767.GJA_2154"/>
<dbReference type="InterPro" id="IPR043128">
    <property type="entry name" value="Rev_trsase/Diguanyl_cyclase"/>
</dbReference>
<keyword evidence="5" id="KW-1185">Reference proteome</keyword>
<dbReference type="InterPro" id="IPR052155">
    <property type="entry name" value="Biofilm_reg_signaling"/>
</dbReference>
<dbReference type="eggNOG" id="COG5001">
    <property type="taxonomic scope" value="Bacteria"/>
</dbReference>
<reference evidence="4 5" key="1">
    <citation type="journal article" date="2015" name="Genome Announc.">
        <title>Genome Sequence of Mushroom Soft-Rot Pathogen Janthinobacterium agaricidamnosum.</title>
        <authorList>
            <person name="Graupner K."/>
            <person name="Lackner G."/>
            <person name="Hertweck C."/>
        </authorList>
    </citation>
    <scope>NUCLEOTIDE SEQUENCE [LARGE SCALE GENOMIC DNA]</scope>
    <source>
        <strain evidence="5">NBRC 102515 / DSM 9628</strain>
    </source>
</reference>
<keyword evidence="1" id="KW-0472">Membrane</keyword>
<name>W0V1T5_9BURK</name>
<dbReference type="InterPro" id="IPR000160">
    <property type="entry name" value="GGDEF_dom"/>
</dbReference>
<dbReference type="SUPFAM" id="SSF55073">
    <property type="entry name" value="Nucleotide cyclase"/>
    <property type="match status" value="1"/>
</dbReference>
<dbReference type="SMART" id="SM00052">
    <property type="entry name" value="EAL"/>
    <property type="match status" value="1"/>
</dbReference>
<dbReference type="PANTHER" id="PTHR44757">
    <property type="entry name" value="DIGUANYLATE CYCLASE DGCP"/>
    <property type="match status" value="1"/>
</dbReference>
<evidence type="ECO:0000256" key="1">
    <source>
        <dbReference type="SAM" id="Phobius"/>
    </source>
</evidence>
<dbReference type="GO" id="GO:0003824">
    <property type="term" value="F:catalytic activity"/>
    <property type="evidence" value="ECO:0007669"/>
    <property type="project" value="UniProtKB-ARBA"/>
</dbReference>
<dbReference type="HOGENOM" id="CLU_000445_70_44_4"/>
<dbReference type="Pfam" id="PF00990">
    <property type="entry name" value="GGDEF"/>
    <property type="match status" value="1"/>
</dbReference>
<dbReference type="RefSeq" id="WP_242404503.1">
    <property type="nucleotide sequence ID" value="NZ_BCTH01000028.1"/>
</dbReference>
<sequence length="775" mass="85763">MWMIKLELDHLQWGVTRTWWAGIKRSGRLLPALCASLALFLLLLIWVFSATRMADEKRLALENSATDINDVATILASYLDGSLNTAMVYADIGAALLDGERQAAATLDSLFIGDSVYLRAAVFDSELDLLYSSYKRDREPELQGLLESLADSPLQPEYAARSLWLAPGHGQGRRPSDLPLISPLLNRQKQLAGYFVLVLDLAYFLKPYQEISRNTGTRIDILDTAGLRLATLERGTLLQQDLPLSPGNRHRGGDISVAKAIAHQPLAVLVSRRHGDIMAELQPSRRRYLLQALAASVMVLLFSSGLAIVARRRHRLYKKLHQSEGEKSGLIKQLEHEKIRACRMASHDYLTGMPNRLLFYEIAANELMHAKRSRDHYALLCIDMDQFKLVNDTLGHQAGDVLLQAVAERLRGALPAHDTLARFGGDEFVILLSAVASRERIAEIAAGLLAAIGRPCHVRAHQVLCTASIGIAVYPRDGDQLDQLLSCADAAMHNAKSLGRNTFSFHDTSLNLLSLRGLELLARFRAALRDDEFCFHYQLKIDAQTQGITGMEALVRWAHPEHGLLFPNDFIALAEQSDLIVALGNWAIEAACRQLAHWRGQGLPLFPVAINVSARQLRDKLLLDSVLCALEKYAIPPDLLELEVTESCFIDDLAQAKEVLVQLRKAGLRISLDDYGTGYSGLSHIKMLPIHALKIDRSFIRDILIDTSDAMIVASTISLACGLGLTVIAEGVENADQLMHLRRLGCHQVQGFYLQRPAGADMLTPLLLKGKVELA</sequence>
<dbReference type="PATRIC" id="fig|1349767.4.peg.3912"/>
<dbReference type="FunFam" id="3.30.70.270:FF:000001">
    <property type="entry name" value="Diguanylate cyclase domain protein"/>
    <property type="match status" value="1"/>
</dbReference>
<gene>
    <name evidence="4" type="ORF">GJA_2154</name>
</gene>
<dbReference type="InterPro" id="IPR001633">
    <property type="entry name" value="EAL_dom"/>
</dbReference>
<feature type="domain" description="EAL" evidence="2">
    <location>
        <begin position="517"/>
        <end position="771"/>
    </location>
</feature>
<proteinExistence type="predicted"/>
<dbReference type="Gene3D" id="3.30.70.270">
    <property type="match status" value="1"/>
</dbReference>
<dbReference type="EMBL" id="HG322949">
    <property type="protein sequence ID" value="CDG82789.1"/>
    <property type="molecule type" value="Genomic_DNA"/>
</dbReference>
<dbReference type="Gene3D" id="3.20.20.450">
    <property type="entry name" value="EAL domain"/>
    <property type="match status" value="1"/>
</dbReference>
<dbReference type="InterPro" id="IPR035919">
    <property type="entry name" value="EAL_sf"/>
</dbReference>
<dbReference type="SMART" id="SM00267">
    <property type="entry name" value="GGDEF"/>
    <property type="match status" value="1"/>
</dbReference>
<dbReference type="CDD" id="cd01948">
    <property type="entry name" value="EAL"/>
    <property type="match status" value="1"/>
</dbReference>